<dbReference type="EMBL" id="ML210388">
    <property type="protein sequence ID" value="TFK18625.1"/>
    <property type="molecule type" value="Genomic_DNA"/>
</dbReference>
<evidence type="ECO:0000313" key="5">
    <source>
        <dbReference type="Proteomes" id="UP000307440"/>
    </source>
</evidence>
<dbReference type="AlphaFoldDB" id="A0A5C3KFS3"/>
<dbReference type="InterPro" id="IPR011600">
    <property type="entry name" value="Pept_C14_caspase"/>
</dbReference>
<dbReference type="Proteomes" id="UP000307440">
    <property type="component" value="Unassembled WGS sequence"/>
</dbReference>
<gene>
    <name evidence="4" type="ORF">FA15DRAFT_627780</name>
</gene>
<dbReference type="InterPro" id="IPR050452">
    <property type="entry name" value="Metacaspase"/>
</dbReference>
<feature type="compositionally biased region" description="Basic and acidic residues" evidence="2">
    <location>
        <begin position="124"/>
        <end position="133"/>
    </location>
</feature>
<proteinExistence type="inferred from homology"/>
<accession>A0A5C3KFS3</accession>
<feature type="compositionally biased region" description="Polar residues" evidence="2">
    <location>
        <begin position="138"/>
        <end position="149"/>
    </location>
</feature>
<comment type="similarity">
    <text evidence="1">Belongs to the peptidase C14B family.</text>
</comment>
<dbReference type="PANTHER" id="PTHR48104:SF30">
    <property type="entry name" value="METACASPASE-1"/>
    <property type="match status" value="1"/>
</dbReference>
<keyword evidence="5" id="KW-1185">Reference proteome</keyword>
<feature type="region of interest" description="Disordered" evidence="2">
    <location>
        <begin position="119"/>
        <end position="243"/>
    </location>
</feature>
<feature type="compositionally biased region" description="Polar residues" evidence="2">
    <location>
        <begin position="162"/>
        <end position="173"/>
    </location>
</feature>
<feature type="compositionally biased region" description="Low complexity" evidence="2">
    <location>
        <begin position="210"/>
        <end position="220"/>
    </location>
</feature>
<dbReference type="Gene3D" id="3.40.50.12660">
    <property type="match status" value="1"/>
</dbReference>
<dbReference type="PANTHER" id="PTHR48104">
    <property type="entry name" value="METACASPASE-4"/>
    <property type="match status" value="1"/>
</dbReference>
<organism evidence="4 5">
    <name type="scientific">Coprinopsis marcescibilis</name>
    <name type="common">Agaric fungus</name>
    <name type="synonym">Psathyrella marcescibilis</name>
    <dbReference type="NCBI Taxonomy" id="230819"/>
    <lineage>
        <taxon>Eukaryota</taxon>
        <taxon>Fungi</taxon>
        <taxon>Dikarya</taxon>
        <taxon>Basidiomycota</taxon>
        <taxon>Agaricomycotina</taxon>
        <taxon>Agaricomycetes</taxon>
        <taxon>Agaricomycetidae</taxon>
        <taxon>Agaricales</taxon>
        <taxon>Agaricineae</taxon>
        <taxon>Psathyrellaceae</taxon>
        <taxon>Coprinopsis</taxon>
    </lineage>
</organism>
<evidence type="ECO:0000313" key="4">
    <source>
        <dbReference type="EMBL" id="TFK18625.1"/>
    </source>
</evidence>
<feature type="region of interest" description="Disordered" evidence="2">
    <location>
        <begin position="69"/>
        <end position="105"/>
    </location>
</feature>
<dbReference type="GO" id="GO:0004197">
    <property type="term" value="F:cysteine-type endopeptidase activity"/>
    <property type="evidence" value="ECO:0007669"/>
    <property type="project" value="InterPro"/>
</dbReference>
<dbReference type="STRING" id="230819.A0A5C3KFS3"/>
<evidence type="ECO:0000256" key="2">
    <source>
        <dbReference type="SAM" id="MobiDB-lite"/>
    </source>
</evidence>
<dbReference type="Pfam" id="PF00656">
    <property type="entry name" value="Peptidase_C14"/>
    <property type="match status" value="1"/>
</dbReference>
<evidence type="ECO:0000256" key="1">
    <source>
        <dbReference type="ARBA" id="ARBA00009005"/>
    </source>
</evidence>
<protein>
    <recommendedName>
        <fullName evidence="3">Peptidase C14 caspase domain-containing protein</fullName>
    </recommendedName>
</protein>
<evidence type="ECO:0000259" key="3">
    <source>
        <dbReference type="Pfam" id="PF00656"/>
    </source>
</evidence>
<dbReference type="OrthoDB" id="3223806at2759"/>
<sequence length="409" mass="45549">MTHVVLDLSKQRLFIHPDAPLPRFNPRPKAVMVTPVYDYDGYIKTPVERGRSQDRDTIFTNAFNAAQHVISNQPQRPGKLNRRYSSHSPSRRYSESPGGYSDDRYSTYSYIAPEVGFGQGVSTDRARPPDHHLAQKPPSYQIQATQGHAQSQQYGYSYPSSNRPTHSQYQQSYAPAPIIQAPSHGGTHNTGGGGRKSRPSNHHLVQNPPQHQTQATQAAQIYGPAQPPPAAVSMSHSHSGGPIRPGRLDKLILEYFKIIPPNPEWCLSRCSGRKRAVCIGINYIGQRDALKGCANDARHMRDFLIQHHNFPPSEILLLTDDDQRNKLPTHKSIFEACMWLVNGAKRDDSLFFHYSGHGGQSPDAEGRETDGMDEVIFPLDHSADPSKPLDIIDDVTLLLTPFITPLTSS</sequence>
<name>A0A5C3KFS3_COPMA</name>
<feature type="compositionally biased region" description="Low complexity" evidence="2">
    <location>
        <begin position="150"/>
        <end position="161"/>
    </location>
</feature>
<dbReference type="GO" id="GO:0006508">
    <property type="term" value="P:proteolysis"/>
    <property type="evidence" value="ECO:0007669"/>
    <property type="project" value="InterPro"/>
</dbReference>
<dbReference type="GO" id="GO:0005737">
    <property type="term" value="C:cytoplasm"/>
    <property type="evidence" value="ECO:0007669"/>
    <property type="project" value="TreeGrafter"/>
</dbReference>
<reference evidence="4 5" key="1">
    <citation type="journal article" date="2019" name="Nat. Ecol. Evol.">
        <title>Megaphylogeny resolves global patterns of mushroom evolution.</title>
        <authorList>
            <person name="Varga T."/>
            <person name="Krizsan K."/>
            <person name="Foldi C."/>
            <person name="Dima B."/>
            <person name="Sanchez-Garcia M."/>
            <person name="Sanchez-Ramirez S."/>
            <person name="Szollosi G.J."/>
            <person name="Szarkandi J.G."/>
            <person name="Papp V."/>
            <person name="Albert L."/>
            <person name="Andreopoulos W."/>
            <person name="Angelini C."/>
            <person name="Antonin V."/>
            <person name="Barry K.W."/>
            <person name="Bougher N.L."/>
            <person name="Buchanan P."/>
            <person name="Buyck B."/>
            <person name="Bense V."/>
            <person name="Catcheside P."/>
            <person name="Chovatia M."/>
            <person name="Cooper J."/>
            <person name="Damon W."/>
            <person name="Desjardin D."/>
            <person name="Finy P."/>
            <person name="Geml J."/>
            <person name="Haridas S."/>
            <person name="Hughes K."/>
            <person name="Justo A."/>
            <person name="Karasinski D."/>
            <person name="Kautmanova I."/>
            <person name="Kiss B."/>
            <person name="Kocsube S."/>
            <person name="Kotiranta H."/>
            <person name="LaButti K.M."/>
            <person name="Lechner B.E."/>
            <person name="Liimatainen K."/>
            <person name="Lipzen A."/>
            <person name="Lukacs Z."/>
            <person name="Mihaltcheva S."/>
            <person name="Morgado L.N."/>
            <person name="Niskanen T."/>
            <person name="Noordeloos M.E."/>
            <person name="Ohm R.A."/>
            <person name="Ortiz-Santana B."/>
            <person name="Ovrebo C."/>
            <person name="Racz N."/>
            <person name="Riley R."/>
            <person name="Savchenko A."/>
            <person name="Shiryaev A."/>
            <person name="Soop K."/>
            <person name="Spirin V."/>
            <person name="Szebenyi C."/>
            <person name="Tomsovsky M."/>
            <person name="Tulloss R.E."/>
            <person name="Uehling J."/>
            <person name="Grigoriev I.V."/>
            <person name="Vagvolgyi C."/>
            <person name="Papp T."/>
            <person name="Martin F.M."/>
            <person name="Miettinen O."/>
            <person name="Hibbett D.S."/>
            <person name="Nagy L.G."/>
        </authorList>
    </citation>
    <scope>NUCLEOTIDE SEQUENCE [LARGE SCALE GENOMIC DNA]</scope>
    <source>
        <strain evidence="4 5">CBS 121175</strain>
    </source>
</reference>
<feature type="domain" description="Peptidase C14 caspase" evidence="3">
    <location>
        <begin position="273"/>
        <end position="388"/>
    </location>
</feature>